<gene>
    <name evidence="1" type="ORF">LVIROSA_LOCUS681</name>
</gene>
<proteinExistence type="predicted"/>
<sequence>MSFPSLSLPSSRNPFLSHFFIPHRAFGSWLLSKGLLQSTSARFQKMKTRLHLSSVFKWLRLFVRYSRSTYWTKLTCRVPK</sequence>
<accession>A0AAU9LGJ8</accession>
<organism evidence="1 2">
    <name type="scientific">Lactuca virosa</name>
    <dbReference type="NCBI Taxonomy" id="75947"/>
    <lineage>
        <taxon>Eukaryota</taxon>
        <taxon>Viridiplantae</taxon>
        <taxon>Streptophyta</taxon>
        <taxon>Embryophyta</taxon>
        <taxon>Tracheophyta</taxon>
        <taxon>Spermatophyta</taxon>
        <taxon>Magnoliopsida</taxon>
        <taxon>eudicotyledons</taxon>
        <taxon>Gunneridae</taxon>
        <taxon>Pentapetalae</taxon>
        <taxon>asterids</taxon>
        <taxon>campanulids</taxon>
        <taxon>Asterales</taxon>
        <taxon>Asteraceae</taxon>
        <taxon>Cichorioideae</taxon>
        <taxon>Cichorieae</taxon>
        <taxon>Lactucinae</taxon>
        <taxon>Lactuca</taxon>
    </lineage>
</organism>
<dbReference type="AlphaFoldDB" id="A0AAU9LGJ8"/>
<name>A0AAU9LGJ8_9ASTR</name>
<evidence type="ECO:0000313" key="2">
    <source>
        <dbReference type="Proteomes" id="UP001157418"/>
    </source>
</evidence>
<keyword evidence="2" id="KW-1185">Reference proteome</keyword>
<comment type="caution">
    <text evidence="1">The sequence shown here is derived from an EMBL/GenBank/DDBJ whole genome shotgun (WGS) entry which is preliminary data.</text>
</comment>
<dbReference type="Proteomes" id="UP001157418">
    <property type="component" value="Unassembled WGS sequence"/>
</dbReference>
<evidence type="ECO:0000313" key="1">
    <source>
        <dbReference type="EMBL" id="CAH1412682.1"/>
    </source>
</evidence>
<dbReference type="EMBL" id="CAKMRJ010000001">
    <property type="protein sequence ID" value="CAH1412682.1"/>
    <property type="molecule type" value="Genomic_DNA"/>
</dbReference>
<reference evidence="1 2" key="1">
    <citation type="submission" date="2022-01" db="EMBL/GenBank/DDBJ databases">
        <authorList>
            <person name="Xiong W."/>
            <person name="Schranz E."/>
        </authorList>
    </citation>
    <scope>NUCLEOTIDE SEQUENCE [LARGE SCALE GENOMIC DNA]</scope>
</reference>
<protein>
    <submittedName>
        <fullName evidence="1">Uncharacterized protein</fullName>
    </submittedName>
</protein>